<evidence type="ECO:0000256" key="11">
    <source>
        <dbReference type="ARBA" id="ARBA00029774"/>
    </source>
</evidence>
<evidence type="ECO:0000256" key="8">
    <source>
        <dbReference type="ARBA" id="ARBA00022695"/>
    </source>
</evidence>
<keyword evidence="5 13" id="KW-0963">Cytoplasm</keyword>
<dbReference type="PROSITE" id="PS51163">
    <property type="entry name" value="YRDC"/>
    <property type="match status" value="1"/>
</dbReference>
<comment type="function">
    <text evidence="13">Required for the formation of a threonylcarbamoyl group on adenosine at position 37 (t(6)A37) in tRNAs that read codons beginning with adenine.</text>
</comment>
<evidence type="ECO:0000313" key="15">
    <source>
        <dbReference type="EMBL" id="MET3599488.1"/>
    </source>
</evidence>
<dbReference type="Gene3D" id="3.40.50.11030">
    <property type="entry name" value="Threonylcarbamoyl-AMP synthase, C-terminal domain"/>
    <property type="match status" value="1"/>
</dbReference>
<dbReference type="PANTHER" id="PTHR17490">
    <property type="entry name" value="SUA5"/>
    <property type="match status" value="1"/>
</dbReference>
<comment type="subcellular location">
    <subcellularLocation>
        <location evidence="1 13">Cytoplasm</location>
    </subcellularLocation>
</comment>
<sequence length="325" mass="34107">MARIIDIAREEDIALAEGRRLLNQGELVAMPTETVYGLAADATNPDAIAKIYAAKGRPAFNPLICHMSDLAMAEDYAVFSPLARRLAEAYWPGPMTLVLPLKENAGIAPAATAGLPTVGVRVPKGFAGKLIARTGRPLAAPSANTSGKISPTTAAHVEADLGDRLQLILDAGPAEVGVESTILKIENDAITLLRPGGIAAAEVEMLTGRPVLRPARKTAIVAPGMMVSHYAPTATVRLDATRVEDGEALVLFGPQTIENAYAARATFQLSETSDLAEAASRLYDTMKLADASGARVIAFAPVPKDGIGEAINDRLSRAAAPRKED</sequence>
<reference evidence="15 16" key="1">
    <citation type="submission" date="2024-06" db="EMBL/GenBank/DDBJ databases">
        <title>Genomic Encyclopedia of Type Strains, Phase IV (KMG-IV): sequencing the most valuable type-strain genomes for metagenomic binning, comparative biology and taxonomic classification.</title>
        <authorList>
            <person name="Goeker M."/>
        </authorList>
    </citation>
    <scope>NUCLEOTIDE SEQUENCE [LARGE SCALE GENOMIC DNA]</scope>
    <source>
        <strain evidence="15 16">DSM 28102</strain>
    </source>
</reference>
<organism evidence="15 16">
    <name type="scientific">Martelella mangrovi</name>
    <dbReference type="NCBI Taxonomy" id="1397477"/>
    <lineage>
        <taxon>Bacteria</taxon>
        <taxon>Pseudomonadati</taxon>
        <taxon>Pseudomonadota</taxon>
        <taxon>Alphaproteobacteria</taxon>
        <taxon>Hyphomicrobiales</taxon>
        <taxon>Aurantimonadaceae</taxon>
        <taxon>Martelella</taxon>
    </lineage>
</organism>
<dbReference type="RefSeq" id="WP_354433644.1">
    <property type="nucleotide sequence ID" value="NZ_JBEPLY010000004.1"/>
</dbReference>
<evidence type="ECO:0000256" key="7">
    <source>
        <dbReference type="ARBA" id="ARBA00022694"/>
    </source>
</evidence>
<dbReference type="Pfam" id="PF01300">
    <property type="entry name" value="Sua5_yciO_yrdC"/>
    <property type="match status" value="1"/>
</dbReference>
<dbReference type="GO" id="GO:0061710">
    <property type="term" value="F:L-threonylcarbamoyladenylate synthase"/>
    <property type="evidence" value="ECO:0007669"/>
    <property type="project" value="UniProtKB-EC"/>
</dbReference>
<feature type="domain" description="YrdC-like" evidence="14">
    <location>
        <begin position="12"/>
        <end position="198"/>
    </location>
</feature>
<dbReference type="InterPro" id="IPR010923">
    <property type="entry name" value="T(6)A37_SUA5"/>
</dbReference>
<evidence type="ECO:0000256" key="5">
    <source>
        <dbReference type="ARBA" id="ARBA00022490"/>
    </source>
</evidence>
<dbReference type="InterPro" id="IPR017945">
    <property type="entry name" value="DHBP_synth_RibB-like_a/b_dom"/>
</dbReference>
<evidence type="ECO:0000256" key="12">
    <source>
        <dbReference type="ARBA" id="ARBA00048366"/>
    </source>
</evidence>
<comment type="similarity">
    <text evidence="2 13">Belongs to the SUA5 family.</text>
</comment>
<dbReference type="NCBIfam" id="TIGR00057">
    <property type="entry name" value="L-threonylcarbamoyladenylate synthase"/>
    <property type="match status" value="1"/>
</dbReference>
<dbReference type="EMBL" id="JBEPLY010000004">
    <property type="protein sequence ID" value="MET3599488.1"/>
    <property type="molecule type" value="Genomic_DNA"/>
</dbReference>
<evidence type="ECO:0000259" key="14">
    <source>
        <dbReference type="PROSITE" id="PS51163"/>
    </source>
</evidence>
<name>A0ABV2I995_9HYPH</name>
<dbReference type="EC" id="2.7.7.87" evidence="3 13"/>
<evidence type="ECO:0000256" key="9">
    <source>
        <dbReference type="ARBA" id="ARBA00022741"/>
    </source>
</evidence>
<keyword evidence="10 13" id="KW-0067">ATP-binding</keyword>
<dbReference type="Proteomes" id="UP001549164">
    <property type="component" value="Unassembled WGS sequence"/>
</dbReference>
<comment type="catalytic activity">
    <reaction evidence="12 13">
        <text>L-threonine + hydrogencarbonate + ATP = L-threonylcarbamoyladenylate + diphosphate + H2O</text>
        <dbReference type="Rhea" id="RHEA:36407"/>
        <dbReference type="ChEBI" id="CHEBI:15377"/>
        <dbReference type="ChEBI" id="CHEBI:17544"/>
        <dbReference type="ChEBI" id="CHEBI:30616"/>
        <dbReference type="ChEBI" id="CHEBI:33019"/>
        <dbReference type="ChEBI" id="CHEBI:57926"/>
        <dbReference type="ChEBI" id="CHEBI:73682"/>
        <dbReference type="EC" id="2.7.7.87"/>
    </reaction>
</comment>
<dbReference type="Gene3D" id="3.90.870.10">
    <property type="entry name" value="DHBP synthase"/>
    <property type="match status" value="1"/>
</dbReference>
<evidence type="ECO:0000256" key="10">
    <source>
        <dbReference type="ARBA" id="ARBA00022840"/>
    </source>
</evidence>
<dbReference type="InterPro" id="IPR006070">
    <property type="entry name" value="Sua5-like_dom"/>
</dbReference>
<dbReference type="SUPFAM" id="SSF55821">
    <property type="entry name" value="YrdC/RibB"/>
    <property type="match status" value="1"/>
</dbReference>
<proteinExistence type="inferred from homology"/>
<dbReference type="PIRSF" id="PIRSF004930">
    <property type="entry name" value="Tln_factor_SUA5"/>
    <property type="match status" value="1"/>
</dbReference>
<keyword evidence="9 13" id="KW-0547">Nucleotide-binding</keyword>
<evidence type="ECO:0000256" key="13">
    <source>
        <dbReference type="PIRNR" id="PIRNR004930"/>
    </source>
</evidence>
<evidence type="ECO:0000256" key="4">
    <source>
        <dbReference type="ARBA" id="ARBA00015492"/>
    </source>
</evidence>
<keyword evidence="8 13" id="KW-0548">Nucleotidyltransferase</keyword>
<evidence type="ECO:0000256" key="2">
    <source>
        <dbReference type="ARBA" id="ARBA00007663"/>
    </source>
</evidence>
<evidence type="ECO:0000256" key="1">
    <source>
        <dbReference type="ARBA" id="ARBA00004496"/>
    </source>
</evidence>
<evidence type="ECO:0000256" key="6">
    <source>
        <dbReference type="ARBA" id="ARBA00022679"/>
    </source>
</evidence>
<dbReference type="InterPro" id="IPR038385">
    <property type="entry name" value="Sua5/YwlC_C"/>
</dbReference>
<dbReference type="InterPro" id="IPR050156">
    <property type="entry name" value="TC-AMP_synthase_SUA5"/>
</dbReference>
<keyword evidence="7 13" id="KW-0819">tRNA processing</keyword>
<dbReference type="PANTHER" id="PTHR17490:SF16">
    <property type="entry name" value="THREONYLCARBAMOYL-AMP SYNTHASE"/>
    <property type="match status" value="1"/>
</dbReference>
<dbReference type="Pfam" id="PF03481">
    <property type="entry name" value="Sua5_C"/>
    <property type="match status" value="1"/>
</dbReference>
<evidence type="ECO:0000313" key="16">
    <source>
        <dbReference type="Proteomes" id="UP001549164"/>
    </source>
</evidence>
<protein>
    <recommendedName>
        <fullName evidence="4 13">Threonylcarbamoyl-AMP synthase</fullName>
        <shortName evidence="13">TC-AMP synthase</shortName>
        <ecNumber evidence="3 13">2.7.7.87</ecNumber>
    </recommendedName>
    <alternativeName>
        <fullName evidence="11 13">L-threonylcarbamoyladenylate synthase</fullName>
    </alternativeName>
</protein>
<accession>A0ABV2I995</accession>
<evidence type="ECO:0000256" key="3">
    <source>
        <dbReference type="ARBA" id="ARBA00012584"/>
    </source>
</evidence>
<keyword evidence="16" id="KW-1185">Reference proteome</keyword>
<keyword evidence="6 13" id="KW-0808">Transferase</keyword>
<comment type="caution">
    <text evidence="15">The sequence shown here is derived from an EMBL/GenBank/DDBJ whole genome shotgun (WGS) entry which is preliminary data.</text>
</comment>
<dbReference type="InterPro" id="IPR005145">
    <property type="entry name" value="Sua5_C"/>
</dbReference>
<gene>
    <name evidence="15" type="ORF">ABID12_001427</name>
</gene>